<sequence length="774" mass="86196">MGSKGVADIRPRLKPFPLEVRVIRKYVPYVSGPGPKDTYYLLIDAQGSAIEALADKKNNNNVSEIKVGECYLVTGHVCTTQRASGRVVDHPASLVIVPRTVFKHIKDRDIPTFYFDFVPFSAFEVRRLHRNALLTDYLGRVQSSTGVIRRQGKALLKLVLLEPSGEDVSLTLWEGIALSFTTDDVVGKMLAVGSAKVTNYLGRLQLESTDITVTYVDPPLEKLPEILASIQGLRPRPANLTRLQQMAASANMGCLLADLRLKEPKEYKNKLYKCTAAMKHFEDHRGWYLTKCSHSGCHENLYEEVSDDDEESEFTKAPTLICRAGHPVEEPSYEYSVNGILMDDSAILPVVIFNEAMAAALEMSCRELVIDHGFSNAKKIPKHMLSLIGISCEYTLRMKNSDLAAVECITKLNTGCEAKRIESMATPVKGNTETAAMAPIASPIKPVTPAGKASRKITAIQSDYMGKVTSLEQAYTLEDNSVLRMTLQEPGSVPVMVILWDAIYEKLLLWCITDVNREAIVAATALRVLYQGGRVILHCTTGTRVLIDPGIPRRRKMARRFKAERGPAPFKKVSKRVVSEVYPIPGLPISDSAHLYQQRPHTLQNERYLIACTIIGIPEPQPWYYVACDACHRTLKRENQDWACPYHGQMYLTYRYEVRCTVEDISGKMDLALHDSIIIAMVGVRCFDMIAIYGFADVDILPNIIRGLLGGRWIMTVANGQIQDNKMLQFEVSEVSPWHAKPVSPKPMPKETNAMSIDMGETSGQAAARGIEDV</sequence>
<dbReference type="PANTHER" id="PTHR47165">
    <property type="entry name" value="OS03G0429900 PROTEIN"/>
    <property type="match status" value="1"/>
</dbReference>
<evidence type="ECO:0000313" key="1">
    <source>
        <dbReference type="EMBL" id="KAK9061206.1"/>
    </source>
</evidence>
<proteinExistence type="predicted"/>
<dbReference type="Proteomes" id="UP001408789">
    <property type="component" value="Unassembled WGS sequence"/>
</dbReference>
<dbReference type="Gene3D" id="2.40.50.140">
    <property type="entry name" value="Nucleic acid-binding proteins"/>
    <property type="match status" value="4"/>
</dbReference>
<reference evidence="1 2" key="1">
    <citation type="submission" date="2024-04" db="EMBL/GenBank/DDBJ databases">
        <title>The reference genome of an endangered Asteraceae, Deinandra increscens subsp. villosa, native to the Central Coast of California.</title>
        <authorList>
            <person name="Guilliams M."/>
            <person name="Hasenstab-Lehman K."/>
            <person name="Meyer R."/>
            <person name="Mcevoy S."/>
        </authorList>
    </citation>
    <scope>NUCLEOTIDE SEQUENCE [LARGE SCALE GENOMIC DNA]</scope>
    <source>
        <tissue evidence="1">Leaf</tissue>
    </source>
</reference>
<evidence type="ECO:0000313" key="2">
    <source>
        <dbReference type="Proteomes" id="UP001408789"/>
    </source>
</evidence>
<keyword evidence="2" id="KW-1185">Reference proteome</keyword>
<organism evidence="1 2">
    <name type="scientific">Deinandra increscens subsp. villosa</name>
    <dbReference type="NCBI Taxonomy" id="3103831"/>
    <lineage>
        <taxon>Eukaryota</taxon>
        <taxon>Viridiplantae</taxon>
        <taxon>Streptophyta</taxon>
        <taxon>Embryophyta</taxon>
        <taxon>Tracheophyta</taxon>
        <taxon>Spermatophyta</taxon>
        <taxon>Magnoliopsida</taxon>
        <taxon>eudicotyledons</taxon>
        <taxon>Gunneridae</taxon>
        <taxon>Pentapetalae</taxon>
        <taxon>asterids</taxon>
        <taxon>campanulids</taxon>
        <taxon>Asterales</taxon>
        <taxon>Asteraceae</taxon>
        <taxon>Asteroideae</taxon>
        <taxon>Heliantheae alliance</taxon>
        <taxon>Madieae</taxon>
        <taxon>Madiinae</taxon>
        <taxon>Deinandra</taxon>
    </lineage>
</organism>
<comment type="caution">
    <text evidence="1">The sequence shown here is derived from an EMBL/GenBank/DDBJ whole genome shotgun (WGS) entry which is preliminary data.</text>
</comment>
<gene>
    <name evidence="1" type="ORF">SSX86_018386</name>
</gene>
<accession>A0AAP0CSA1</accession>
<protein>
    <submittedName>
        <fullName evidence="1">Uncharacterized protein</fullName>
    </submittedName>
</protein>
<dbReference type="SUPFAM" id="SSF50249">
    <property type="entry name" value="Nucleic acid-binding proteins"/>
    <property type="match status" value="1"/>
</dbReference>
<name>A0AAP0CSA1_9ASTR</name>
<dbReference type="EMBL" id="JBCNJP010000019">
    <property type="protein sequence ID" value="KAK9061206.1"/>
    <property type="molecule type" value="Genomic_DNA"/>
</dbReference>
<dbReference type="InterPro" id="IPR012340">
    <property type="entry name" value="NA-bd_OB-fold"/>
</dbReference>
<dbReference type="AlphaFoldDB" id="A0AAP0CSA1"/>
<dbReference type="PANTHER" id="PTHR47165:SF4">
    <property type="entry name" value="OS03G0429900 PROTEIN"/>
    <property type="match status" value="1"/>
</dbReference>